<name>A0AC59YIU7_RANTA</name>
<reference evidence="1" key="2">
    <citation type="submission" date="2025-03" db="EMBL/GenBank/DDBJ databases">
        <authorList>
            <consortium name="ELIXIR-Norway"/>
            <consortium name="Elixir Norway"/>
        </authorList>
    </citation>
    <scope>NUCLEOTIDE SEQUENCE</scope>
</reference>
<dbReference type="EMBL" id="OX596100">
    <property type="protein sequence ID" value="CAM9739434.1"/>
    <property type="molecule type" value="Genomic_DNA"/>
</dbReference>
<dbReference type="Proteomes" id="UP001162501">
    <property type="component" value="Chromosome 16"/>
</dbReference>
<accession>A0AC59YIU7</accession>
<gene>
    <name evidence="1" type="ORF">MRATA1EN22A_LOCUS6778</name>
</gene>
<reference evidence="1" key="1">
    <citation type="submission" date="2023-05" db="EMBL/GenBank/DDBJ databases">
        <authorList>
            <consortium name="ELIXIR-Norway"/>
        </authorList>
    </citation>
    <scope>NUCLEOTIDE SEQUENCE</scope>
</reference>
<protein>
    <submittedName>
        <fullName evidence="1">Uncharacterized protein</fullName>
    </submittedName>
</protein>
<sequence length="110" mass="11127">MRDVLSPHGKGTSGLFSLAGGLAEKVRGRRLVLKDESKSAGWPEQASRALSAEEEAGGGGCRGMGLSGHPKVGRPRPGVPAAPPGEVGRWHLLSATSAAPAGLSHADNLA</sequence>
<proteinExistence type="predicted"/>
<evidence type="ECO:0000313" key="2">
    <source>
        <dbReference type="Proteomes" id="UP001162501"/>
    </source>
</evidence>
<organism evidence="1 2">
    <name type="scientific">Rangifer tarandus platyrhynchus</name>
    <name type="common">Svalbard reindeer</name>
    <dbReference type="NCBI Taxonomy" id="3082113"/>
    <lineage>
        <taxon>Eukaryota</taxon>
        <taxon>Metazoa</taxon>
        <taxon>Chordata</taxon>
        <taxon>Craniata</taxon>
        <taxon>Vertebrata</taxon>
        <taxon>Euteleostomi</taxon>
        <taxon>Mammalia</taxon>
        <taxon>Eutheria</taxon>
        <taxon>Laurasiatheria</taxon>
        <taxon>Artiodactyla</taxon>
        <taxon>Ruminantia</taxon>
        <taxon>Pecora</taxon>
        <taxon>Cervidae</taxon>
        <taxon>Odocoileinae</taxon>
        <taxon>Rangifer</taxon>
    </lineage>
</organism>
<evidence type="ECO:0000313" key="1">
    <source>
        <dbReference type="EMBL" id="CAM9739434.1"/>
    </source>
</evidence>